<evidence type="ECO:0000313" key="2">
    <source>
        <dbReference type="EMBL" id="CAH0112461.1"/>
    </source>
</evidence>
<keyword evidence="3" id="KW-1185">Reference proteome</keyword>
<sequence length="115" mass="12945">MDSFDHIENMENTLRDNLTRHQMILMLLRIGGMTLQKTVYSIMDKLFTNEIGTQYTSTGKSMKGVDKNKFDDFKNIFAAISGAVLANNDITDDEKIYNQNPVSSLRMAASLTAKS</sequence>
<comment type="caution">
    <text evidence="2">The sequence shown here is derived from an EMBL/GenBank/DDBJ whole genome shotgun (WGS) entry which is preliminary data.</text>
</comment>
<evidence type="ECO:0000259" key="1">
    <source>
        <dbReference type="Pfam" id="PF16064"/>
    </source>
</evidence>
<dbReference type="Pfam" id="PF16064">
    <property type="entry name" value="DUF4806"/>
    <property type="match status" value="1"/>
</dbReference>
<accession>A0A8J2SAV4</accession>
<dbReference type="AlphaFoldDB" id="A0A8J2SAV4"/>
<dbReference type="Proteomes" id="UP000789390">
    <property type="component" value="Unassembled WGS sequence"/>
</dbReference>
<protein>
    <recommendedName>
        <fullName evidence="1">DUF4806 domain-containing protein</fullName>
    </recommendedName>
</protein>
<dbReference type="OrthoDB" id="6367159at2759"/>
<organism evidence="2 3">
    <name type="scientific">Daphnia galeata</name>
    <dbReference type="NCBI Taxonomy" id="27404"/>
    <lineage>
        <taxon>Eukaryota</taxon>
        <taxon>Metazoa</taxon>
        <taxon>Ecdysozoa</taxon>
        <taxon>Arthropoda</taxon>
        <taxon>Crustacea</taxon>
        <taxon>Branchiopoda</taxon>
        <taxon>Diplostraca</taxon>
        <taxon>Cladocera</taxon>
        <taxon>Anomopoda</taxon>
        <taxon>Daphniidae</taxon>
        <taxon>Daphnia</taxon>
    </lineage>
</organism>
<feature type="domain" description="DUF4806" evidence="1">
    <location>
        <begin position="4"/>
        <end position="80"/>
    </location>
</feature>
<name>A0A8J2SAV4_9CRUS</name>
<dbReference type="InterPro" id="IPR032071">
    <property type="entry name" value="DUF4806"/>
</dbReference>
<reference evidence="2" key="1">
    <citation type="submission" date="2021-11" db="EMBL/GenBank/DDBJ databases">
        <authorList>
            <person name="Schell T."/>
        </authorList>
    </citation>
    <scope>NUCLEOTIDE SEQUENCE</scope>
    <source>
        <strain evidence="2">M5</strain>
    </source>
</reference>
<evidence type="ECO:0000313" key="3">
    <source>
        <dbReference type="Proteomes" id="UP000789390"/>
    </source>
</evidence>
<gene>
    <name evidence="2" type="ORF">DGAL_LOCUS16180</name>
</gene>
<dbReference type="EMBL" id="CAKKLH010000326">
    <property type="protein sequence ID" value="CAH0112461.1"/>
    <property type="molecule type" value="Genomic_DNA"/>
</dbReference>
<proteinExistence type="predicted"/>